<dbReference type="eggNOG" id="ENOG502SJX7">
    <property type="taxonomic scope" value="Eukaryota"/>
</dbReference>
<dbReference type="Proteomes" id="UP000011715">
    <property type="component" value="Unassembled WGS sequence"/>
</dbReference>
<sequence>MYIEDPWPELPDGTKFDGKQLFSLVRSGKSPFDGAWDVNLLIREIEERLDAEVTDIPFVSCGSNNYGFHIKLRGRPDIVARLARGDVNMPDFDGWPFHKQVSEVKFEAAVYELLRSEPSILASRLLHYRIPSQSNGPRLDRPEDILGRRLMVFERAAGENNVWSVLSPEQKASLLTQCARIRASLFDFQLPLDLATEWLRERLFEQKPSSLPTPVAPTREFCVGLFTAKIEATIRNIGDMIGWEDDNNTVGPVAAAAKQSLLRLIPHIMPPADDGSEEAASLYRLVLDHGDFGIHNMSITTNAADGNPSVTSLYDWETGCIVPAILSDPGMAVIVDLVTDENAAPSITRVPSDATPSEHVEYMEWTRHYFQVLFDQAPNYERAIKAGKDARHLWFALRAWRGDDPEGYFGDLGNWAETRMKELGVMEGAGAL</sequence>
<dbReference type="EnsemblFungi" id="MAPG_10798T0">
    <property type="protein sequence ID" value="MAPG_10798T0"/>
    <property type="gene ID" value="MAPG_10798"/>
</dbReference>
<evidence type="ECO:0000313" key="2">
    <source>
        <dbReference type="EnsemblFungi" id="MAPG_10798T0"/>
    </source>
</evidence>
<reference evidence="2" key="4">
    <citation type="journal article" date="2015" name="G3 (Bethesda)">
        <title>Genome sequences of three phytopathogenic species of the Magnaporthaceae family of fungi.</title>
        <authorList>
            <person name="Okagaki L.H."/>
            <person name="Nunes C.C."/>
            <person name="Sailsbery J."/>
            <person name="Clay B."/>
            <person name="Brown D."/>
            <person name="John T."/>
            <person name="Oh Y."/>
            <person name="Young N."/>
            <person name="Fitzgerald M."/>
            <person name="Haas B.J."/>
            <person name="Zeng Q."/>
            <person name="Young S."/>
            <person name="Adiconis X."/>
            <person name="Fan L."/>
            <person name="Levin J.Z."/>
            <person name="Mitchell T.K."/>
            <person name="Okubara P.A."/>
            <person name="Farman M.L."/>
            <person name="Kohn L.M."/>
            <person name="Birren B."/>
            <person name="Ma L.-J."/>
            <person name="Dean R.A."/>
        </authorList>
    </citation>
    <scope>NUCLEOTIDE SEQUENCE</scope>
    <source>
        <strain evidence="2">ATCC 64411 / 73-15</strain>
    </source>
</reference>
<protein>
    <submittedName>
        <fullName evidence="1 2">Uncharacterized protein</fullName>
    </submittedName>
</protein>
<reference evidence="1" key="1">
    <citation type="submission" date="2010-05" db="EMBL/GenBank/DDBJ databases">
        <title>The Genome Sequence of Magnaporthe poae strain ATCC 64411.</title>
        <authorList>
            <consortium name="The Broad Institute Genome Sequencing Platform"/>
            <consortium name="Broad Institute Genome Sequencing Center for Infectious Disease"/>
            <person name="Ma L.-J."/>
            <person name="Dead R."/>
            <person name="Young S."/>
            <person name="Zeng Q."/>
            <person name="Koehrsen M."/>
            <person name="Alvarado L."/>
            <person name="Berlin A."/>
            <person name="Chapman S.B."/>
            <person name="Chen Z."/>
            <person name="Freedman E."/>
            <person name="Gellesch M."/>
            <person name="Goldberg J."/>
            <person name="Griggs A."/>
            <person name="Gujja S."/>
            <person name="Heilman E.R."/>
            <person name="Heiman D."/>
            <person name="Hepburn T."/>
            <person name="Howarth C."/>
            <person name="Jen D."/>
            <person name="Larson L."/>
            <person name="Mehta T."/>
            <person name="Neiman D."/>
            <person name="Pearson M."/>
            <person name="Roberts A."/>
            <person name="Saif S."/>
            <person name="Shea T."/>
            <person name="Shenoy N."/>
            <person name="Sisk P."/>
            <person name="Stolte C."/>
            <person name="Sykes S."/>
            <person name="Walk T."/>
            <person name="White J."/>
            <person name="Yandava C."/>
            <person name="Haas B."/>
            <person name="Nusbaum C."/>
            <person name="Birren B."/>
        </authorList>
    </citation>
    <scope>NUCLEOTIDE SEQUENCE</scope>
    <source>
        <strain evidence="1">ATCC 64411</strain>
    </source>
</reference>
<dbReference type="SUPFAM" id="SSF56112">
    <property type="entry name" value="Protein kinase-like (PK-like)"/>
    <property type="match status" value="1"/>
</dbReference>
<dbReference type="OrthoDB" id="3554464at2759"/>
<dbReference type="InterPro" id="IPR051678">
    <property type="entry name" value="AGP_Transferase"/>
</dbReference>
<reference evidence="1" key="3">
    <citation type="submission" date="2011-03" db="EMBL/GenBank/DDBJ databases">
        <title>Annotation of Magnaporthe poae ATCC 64411.</title>
        <authorList>
            <person name="Ma L.-J."/>
            <person name="Dead R."/>
            <person name="Young S.K."/>
            <person name="Zeng Q."/>
            <person name="Gargeya S."/>
            <person name="Fitzgerald M."/>
            <person name="Haas B."/>
            <person name="Abouelleil A."/>
            <person name="Alvarado L."/>
            <person name="Arachchi H.M."/>
            <person name="Berlin A."/>
            <person name="Brown A."/>
            <person name="Chapman S.B."/>
            <person name="Chen Z."/>
            <person name="Dunbar C."/>
            <person name="Freedman E."/>
            <person name="Gearin G."/>
            <person name="Gellesch M."/>
            <person name="Goldberg J."/>
            <person name="Griggs A."/>
            <person name="Gujja S."/>
            <person name="Heiman D."/>
            <person name="Howarth C."/>
            <person name="Larson L."/>
            <person name="Lui A."/>
            <person name="MacDonald P.J.P."/>
            <person name="Mehta T."/>
            <person name="Montmayeur A."/>
            <person name="Murphy C."/>
            <person name="Neiman D."/>
            <person name="Pearson M."/>
            <person name="Priest M."/>
            <person name="Roberts A."/>
            <person name="Saif S."/>
            <person name="Shea T."/>
            <person name="Shenoy N."/>
            <person name="Sisk P."/>
            <person name="Stolte C."/>
            <person name="Sykes S."/>
            <person name="Yandava C."/>
            <person name="Wortman J."/>
            <person name="Nusbaum C."/>
            <person name="Birren B."/>
        </authorList>
    </citation>
    <scope>NUCLEOTIDE SEQUENCE</scope>
    <source>
        <strain evidence="1">ATCC 64411</strain>
    </source>
</reference>
<reference evidence="3" key="2">
    <citation type="submission" date="2010-05" db="EMBL/GenBank/DDBJ databases">
        <title>The genome sequence of Magnaporthe poae strain ATCC 64411.</title>
        <authorList>
            <person name="Ma L.-J."/>
            <person name="Dead R."/>
            <person name="Young S."/>
            <person name="Zeng Q."/>
            <person name="Koehrsen M."/>
            <person name="Alvarado L."/>
            <person name="Berlin A."/>
            <person name="Chapman S.B."/>
            <person name="Chen Z."/>
            <person name="Freedman E."/>
            <person name="Gellesch M."/>
            <person name="Goldberg J."/>
            <person name="Griggs A."/>
            <person name="Gujja S."/>
            <person name="Heilman E.R."/>
            <person name="Heiman D."/>
            <person name="Hepburn T."/>
            <person name="Howarth C."/>
            <person name="Jen D."/>
            <person name="Larson L."/>
            <person name="Mehta T."/>
            <person name="Neiman D."/>
            <person name="Pearson M."/>
            <person name="Roberts A."/>
            <person name="Saif S."/>
            <person name="Shea T."/>
            <person name="Shenoy N."/>
            <person name="Sisk P."/>
            <person name="Stolte C."/>
            <person name="Sykes S."/>
            <person name="Walk T."/>
            <person name="White J."/>
            <person name="Yandava C."/>
            <person name="Haas B."/>
            <person name="Nusbaum C."/>
            <person name="Birren B."/>
        </authorList>
    </citation>
    <scope>NUCLEOTIDE SEQUENCE [LARGE SCALE GENOMIC DNA]</scope>
    <source>
        <strain evidence="3">ATCC 64411 / 73-15</strain>
    </source>
</reference>
<dbReference type="OMA" id="FDWETGC"/>
<dbReference type="EMBL" id="ADBL01002667">
    <property type="status" value="NOT_ANNOTATED_CDS"/>
    <property type="molecule type" value="Genomic_DNA"/>
</dbReference>
<accession>A0A0C4EDJ6</accession>
<proteinExistence type="predicted"/>
<keyword evidence="3" id="KW-1185">Reference proteome</keyword>
<evidence type="ECO:0000313" key="3">
    <source>
        <dbReference type="Proteomes" id="UP000011715"/>
    </source>
</evidence>
<dbReference type="InterPro" id="IPR011009">
    <property type="entry name" value="Kinase-like_dom_sf"/>
</dbReference>
<evidence type="ECO:0000313" key="1">
    <source>
        <dbReference type="EMBL" id="KLU91849.1"/>
    </source>
</evidence>
<dbReference type="PANTHER" id="PTHR21310:SF56">
    <property type="entry name" value="AMINOGLYCOSIDE PHOSPHOTRANSFERASE DOMAIN-CONTAINING PROTEIN"/>
    <property type="match status" value="1"/>
</dbReference>
<dbReference type="EMBL" id="GL876978">
    <property type="protein sequence ID" value="KLU91849.1"/>
    <property type="molecule type" value="Genomic_DNA"/>
</dbReference>
<dbReference type="PANTHER" id="PTHR21310">
    <property type="entry name" value="AMINOGLYCOSIDE PHOSPHOTRANSFERASE-RELATED-RELATED"/>
    <property type="match status" value="1"/>
</dbReference>
<dbReference type="VEuPathDB" id="FungiDB:MAPG_10798"/>
<gene>
    <name evidence="1" type="ORF">MAPG_10798</name>
</gene>
<reference evidence="2" key="5">
    <citation type="submission" date="2015-06" db="UniProtKB">
        <authorList>
            <consortium name="EnsemblFungi"/>
        </authorList>
    </citation>
    <scope>IDENTIFICATION</scope>
    <source>
        <strain evidence="2">ATCC 64411</strain>
    </source>
</reference>
<organism evidence="2 3">
    <name type="scientific">Magnaporthiopsis poae (strain ATCC 64411 / 73-15)</name>
    <name type="common">Kentucky bluegrass fungus</name>
    <name type="synonym">Magnaporthe poae</name>
    <dbReference type="NCBI Taxonomy" id="644358"/>
    <lineage>
        <taxon>Eukaryota</taxon>
        <taxon>Fungi</taxon>
        <taxon>Dikarya</taxon>
        <taxon>Ascomycota</taxon>
        <taxon>Pezizomycotina</taxon>
        <taxon>Sordariomycetes</taxon>
        <taxon>Sordariomycetidae</taxon>
        <taxon>Magnaporthales</taxon>
        <taxon>Magnaporthaceae</taxon>
        <taxon>Magnaporthiopsis</taxon>
    </lineage>
</organism>
<name>A0A0C4EDJ6_MAGP6</name>
<dbReference type="AlphaFoldDB" id="A0A0C4EDJ6"/>